<dbReference type="Proteomes" id="UP000243217">
    <property type="component" value="Unassembled WGS sequence"/>
</dbReference>
<dbReference type="InterPro" id="IPR013083">
    <property type="entry name" value="Znf_RING/FYVE/PHD"/>
</dbReference>
<dbReference type="STRING" id="74557.A0A1W0A713"/>
<reference evidence="1 2" key="1">
    <citation type="journal article" date="2014" name="Genome Biol. Evol.">
        <title>The secreted proteins of Achlya hypogyna and Thraustotheca clavata identify the ancestral oomycete secretome and reveal gene acquisitions by horizontal gene transfer.</title>
        <authorList>
            <person name="Misner I."/>
            <person name="Blouin N."/>
            <person name="Leonard G."/>
            <person name="Richards T.A."/>
            <person name="Lane C.E."/>
        </authorList>
    </citation>
    <scope>NUCLEOTIDE SEQUENCE [LARGE SCALE GENOMIC DNA]</scope>
    <source>
        <strain evidence="1 2">ATCC 34112</strain>
    </source>
</reference>
<protein>
    <submittedName>
        <fullName evidence="1">Uncharacterized protein</fullName>
    </submittedName>
</protein>
<dbReference type="AlphaFoldDB" id="A0A1W0A713"/>
<comment type="caution">
    <text evidence="1">The sequence shown here is derived from an EMBL/GenBank/DDBJ whole genome shotgun (WGS) entry which is preliminary data.</text>
</comment>
<proteinExistence type="predicted"/>
<dbReference type="Gene3D" id="3.30.40.10">
    <property type="entry name" value="Zinc/RING finger domain, C3HC4 (zinc finger)"/>
    <property type="match status" value="1"/>
</dbReference>
<evidence type="ECO:0000313" key="2">
    <source>
        <dbReference type="Proteomes" id="UP000243217"/>
    </source>
</evidence>
<name>A0A1W0A713_9STRA</name>
<evidence type="ECO:0000313" key="1">
    <source>
        <dbReference type="EMBL" id="OQS05971.1"/>
    </source>
</evidence>
<keyword evidence="2" id="KW-1185">Reference proteome</keyword>
<sequence>MALYVVLQVRENWIEEVSATGIIRYRDESTENTQAHPPESWNTLQRMRLESIESFPSFDNLVSSRKHTSDESFASDTQEVHPKEKKLLSNEALRRQSKSMTADYMTDLDKYNMAKPYSRRANKTFEPSVLCAVCKMNKCEMVFFPCEHKCACNKCLGYQPPVIKTPSKGISWLHACPICFQDVIIMFEDSNGEEIDFYWKWGGEVTPQLPTKFVSTFKRAGSKLVNSPATICPTVDENQDIPEENEEDIIQSIPISITKPKMLNVRAQTCTQM</sequence>
<organism evidence="1 2">
    <name type="scientific">Thraustotheca clavata</name>
    <dbReference type="NCBI Taxonomy" id="74557"/>
    <lineage>
        <taxon>Eukaryota</taxon>
        <taxon>Sar</taxon>
        <taxon>Stramenopiles</taxon>
        <taxon>Oomycota</taxon>
        <taxon>Saprolegniomycetes</taxon>
        <taxon>Saprolegniales</taxon>
        <taxon>Achlyaceae</taxon>
        <taxon>Thraustotheca</taxon>
    </lineage>
</organism>
<dbReference type="EMBL" id="JNBS01000396">
    <property type="protein sequence ID" value="OQS05971.1"/>
    <property type="molecule type" value="Genomic_DNA"/>
</dbReference>
<accession>A0A1W0A713</accession>
<dbReference type="OrthoDB" id="199205at2759"/>
<gene>
    <name evidence="1" type="ORF">THRCLA_01954</name>
</gene>